<keyword evidence="2" id="KW-1185">Reference proteome</keyword>
<name>A0A239BL49_9FLAO</name>
<proteinExistence type="predicted"/>
<dbReference type="AlphaFoldDB" id="A0A239BL49"/>
<evidence type="ECO:0000313" key="2">
    <source>
        <dbReference type="Proteomes" id="UP000198379"/>
    </source>
</evidence>
<dbReference type="RefSeq" id="WP_089372852.1">
    <property type="nucleotide sequence ID" value="NZ_BMEP01000005.1"/>
</dbReference>
<reference evidence="1 2" key="1">
    <citation type="submission" date="2017-06" db="EMBL/GenBank/DDBJ databases">
        <authorList>
            <person name="Kim H.J."/>
            <person name="Triplett B.A."/>
        </authorList>
    </citation>
    <scope>NUCLEOTIDE SEQUENCE [LARGE SCALE GENOMIC DNA]</scope>
    <source>
        <strain evidence="1 2">DSM 25597</strain>
    </source>
</reference>
<dbReference type="Proteomes" id="UP000198379">
    <property type="component" value="Unassembled WGS sequence"/>
</dbReference>
<evidence type="ECO:0000313" key="1">
    <source>
        <dbReference type="EMBL" id="SNS08309.1"/>
    </source>
</evidence>
<sequence>MKQTRSTLKTYFETGDRPTELEFVDLIDSMVLDEDLAEGAATEYSYTDLNILIENNALIVGRKYTISDYQTRYYIQGTNTTNINRNASSQGLVSGFAFFDPQLTDVNNGTPVEVVSLPDDYAGAIQVGDTTTIVDFFSGFFMKFANGLHNVPGAVFKYSVKRFDTIDEDAFVLDANLKVMMKPNGLINTEVHDGTPYMQMTAEENMAVPTEKIVLTAISGNAFAKEAESVTFPGELLEYDFTDVDIKNEDEVVIGKRNGIIKRRISADGLIDVNKDWRVQRYRRYTPSERDWGNYILQNEVDSSVYNVGSNNAFTLGNINTTNEHRYILPSVENKNFYQDFSQVGTIPNLFQEGITDGASIVYGARMETANDTIYRSDIITSTVNNGKDLFIFPVDDKTNPIKEVVLFKVNALENTVFRNNNGQYVNNPKITVDIKDGISFSSIMAGGSFYSSSPYFDNGLIRITAIDNVVELTNRGRIEDLIVLSTFLLTNSGNVAFLTLGGMAANATAFGATYGDVRFDDGCQIRNTMIGAKRVDKLSFNNVFTNKCLFGYSRGQYLKISDSIMFLTAFKHAGDFYTNNLSIDTSDQNIPKGRFGFLYEGMPNLFGQYIFNTKDGDLVYRDVYVDSSPSDIINELKLLVQPK</sequence>
<dbReference type="EMBL" id="FZNY01000006">
    <property type="protein sequence ID" value="SNS08309.1"/>
    <property type="molecule type" value="Genomic_DNA"/>
</dbReference>
<protein>
    <submittedName>
        <fullName evidence="1">Uncharacterized protein</fullName>
    </submittedName>
</protein>
<gene>
    <name evidence="1" type="ORF">SAMN06265376_106244</name>
</gene>
<dbReference type="OrthoDB" id="6315383at2"/>
<organism evidence="1 2">
    <name type="scientific">Dokdonia pacifica</name>
    <dbReference type="NCBI Taxonomy" id="1627892"/>
    <lineage>
        <taxon>Bacteria</taxon>
        <taxon>Pseudomonadati</taxon>
        <taxon>Bacteroidota</taxon>
        <taxon>Flavobacteriia</taxon>
        <taxon>Flavobacteriales</taxon>
        <taxon>Flavobacteriaceae</taxon>
        <taxon>Dokdonia</taxon>
    </lineage>
</organism>
<accession>A0A239BL49</accession>